<name>A0A9D1P1V2_9FIRM</name>
<keyword evidence="7 9" id="KW-1133">Transmembrane helix</keyword>
<evidence type="ECO:0000256" key="8">
    <source>
        <dbReference type="ARBA" id="ARBA00023136"/>
    </source>
</evidence>
<evidence type="ECO:0000256" key="4">
    <source>
        <dbReference type="ARBA" id="ARBA00022475"/>
    </source>
</evidence>
<evidence type="ECO:0000256" key="3">
    <source>
        <dbReference type="ARBA" id="ARBA00022448"/>
    </source>
</evidence>
<keyword evidence="6" id="KW-0029">Amino-acid transport</keyword>
<dbReference type="PROSITE" id="PS50928">
    <property type="entry name" value="ABC_TM1"/>
    <property type="match status" value="1"/>
</dbReference>
<evidence type="ECO:0000256" key="1">
    <source>
        <dbReference type="ARBA" id="ARBA00004651"/>
    </source>
</evidence>
<dbReference type="Gene3D" id="1.10.3720.10">
    <property type="entry name" value="MetI-like"/>
    <property type="match status" value="1"/>
</dbReference>
<comment type="caution">
    <text evidence="11">The sequence shown here is derived from an EMBL/GenBank/DDBJ whole genome shotgun (WGS) entry which is preliminary data.</text>
</comment>
<evidence type="ECO:0000313" key="12">
    <source>
        <dbReference type="Proteomes" id="UP000824169"/>
    </source>
</evidence>
<feature type="transmembrane region" description="Helical" evidence="9">
    <location>
        <begin position="45"/>
        <end position="61"/>
    </location>
</feature>
<evidence type="ECO:0000256" key="6">
    <source>
        <dbReference type="ARBA" id="ARBA00022970"/>
    </source>
</evidence>
<evidence type="ECO:0000256" key="7">
    <source>
        <dbReference type="ARBA" id="ARBA00022989"/>
    </source>
</evidence>
<dbReference type="CDD" id="cd06261">
    <property type="entry name" value="TM_PBP2"/>
    <property type="match status" value="1"/>
</dbReference>
<dbReference type="GO" id="GO:0022857">
    <property type="term" value="F:transmembrane transporter activity"/>
    <property type="evidence" value="ECO:0007669"/>
    <property type="project" value="InterPro"/>
</dbReference>
<keyword evidence="8 9" id="KW-0472">Membrane</keyword>
<dbReference type="EMBL" id="DVOO01000005">
    <property type="protein sequence ID" value="HIV24456.1"/>
    <property type="molecule type" value="Genomic_DNA"/>
</dbReference>
<feature type="transmembrane region" description="Helical" evidence="9">
    <location>
        <begin position="7"/>
        <end position="25"/>
    </location>
</feature>
<feature type="domain" description="ABC transmembrane type-1" evidence="10">
    <location>
        <begin position="6"/>
        <end position="206"/>
    </location>
</feature>
<dbReference type="SUPFAM" id="SSF161098">
    <property type="entry name" value="MetI-like"/>
    <property type="match status" value="1"/>
</dbReference>
<evidence type="ECO:0000256" key="2">
    <source>
        <dbReference type="ARBA" id="ARBA00010072"/>
    </source>
</evidence>
<dbReference type="InterPro" id="IPR043429">
    <property type="entry name" value="ArtM/GltK/GlnP/TcyL/YhdX-like"/>
</dbReference>
<comment type="subcellular location">
    <subcellularLocation>
        <location evidence="1 9">Cell membrane</location>
        <topology evidence="1 9">Multi-pass membrane protein</topology>
    </subcellularLocation>
</comment>
<feature type="transmembrane region" description="Helical" evidence="9">
    <location>
        <begin position="187"/>
        <end position="206"/>
    </location>
</feature>
<dbReference type="GO" id="GO:0006865">
    <property type="term" value="P:amino acid transport"/>
    <property type="evidence" value="ECO:0007669"/>
    <property type="project" value="UniProtKB-KW"/>
</dbReference>
<dbReference type="PANTHER" id="PTHR30614:SF20">
    <property type="entry name" value="GLUTAMINE TRANSPORT SYSTEM PERMEASE PROTEIN GLNP"/>
    <property type="match status" value="1"/>
</dbReference>
<dbReference type="PANTHER" id="PTHR30614">
    <property type="entry name" value="MEMBRANE COMPONENT OF AMINO ACID ABC TRANSPORTER"/>
    <property type="match status" value="1"/>
</dbReference>
<dbReference type="GO" id="GO:0043190">
    <property type="term" value="C:ATP-binding cassette (ABC) transporter complex"/>
    <property type="evidence" value="ECO:0007669"/>
    <property type="project" value="InterPro"/>
</dbReference>
<feature type="transmembrane region" description="Helical" evidence="9">
    <location>
        <begin position="73"/>
        <end position="96"/>
    </location>
</feature>
<protein>
    <submittedName>
        <fullName evidence="11">Amino acid ABC transporter permease</fullName>
    </submittedName>
</protein>
<sequence length="229" mass="25470">MFIQGTLLTLYISILGTILGFILGYVSGIIQDIQIRPADNPVKKLLLRIIKIIFTVYVELFRGTPMIVQAMIVYYGILQAGLHISAVAAGILVTVLNTGAYMAETVRAGINSVDIGQREGALAMGMSPMKTMLYVILPQVLRNILPEMGNTFLTNLKMTSVLNVIAVNELFMAAKTVGANYYKYFEAFLVIAIIYFVLCFIFGRLFKLLEKKLEGKKDYVLAVEYMDAQ</sequence>
<dbReference type="InterPro" id="IPR000515">
    <property type="entry name" value="MetI-like"/>
</dbReference>
<dbReference type="Proteomes" id="UP000824169">
    <property type="component" value="Unassembled WGS sequence"/>
</dbReference>
<evidence type="ECO:0000256" key="5">
    <source>
        <dbReference type="ARBA" id="ARBA00022692"/>
    </source>
</evidence>
<reference evidence="11" key="1">
    <citation type="submission" date="2020-10" db="EMBL/GenBank/DDBJ databases">
        <authorList>
            <person name="Gilroy R."/>
        </authorList>
    </citation>
    <scope>NUCLEOTIDE SEQUENCE</scope>
    <source>
        <strain evidence="11">CHK188-20938</strain>
    </source>
</reference>
<proteinExistence type="inferred from homology"/>
<keyword evidence="4" id="KW-1003">Cell membrane</keyword>
<evidence type="ECO:0000256" key="9">
    <source>
        <dbReference type="RuleBase" id="RU363032"/>
    </source>
</evidence>
<reference evidence="11" key="2">
    <citation type="journal article" date="2021" name="PeerJ">
        <title>Extensive microbial diversity within the chicken gut microbiome revealed by metagenomics and culture.</title>
        <authorList>
            <person name="Gilroy R."/>
            <person name="Ravi A."/>
            <person name="Getino M."/>
            <person name="Pursley I."/>
            <person name="Horton D.L."/>
            <person name="Alikhan N.F."/>
            <person name="Baker D."/>
            <person name="Gharbi K."/>
            <person name="Hall N."/>
            <person name="Watson M."/>
            <person name="Adriaenssens E.M."/>
            <person name="Foster-Nyarko E."/>
            <person name="Jarju S."/>
            <person name="Secka A."/>
            <person name="Antonio M."/>
            <person name="Oren A."/>
            <person name="Chaudhuri R.R."/>
            <person name="La Ragione R."/>
            <person name="Hildebrand F."/>
            <person name="Pallen M.J."/>
        </authorList>
    </citation>
    <scope>NUCLEOTIDE SEQUENCE</scope>
    <source>
        <strain evidence="11">CHK188-20938</strain>
    </source>
</reference>
<dbReference type="InterPro" id="IPR035906">
    <property type="entry name" value="MetI-like_sf"/>
</dbReference>
<accession>A0A9D1P1V2</accession>
<dbReference type="NCBIfam" id="TIGR01726">
    <property type="entry name" value="HEQRo_perm_3TM"/>
    <property type="match status" value="1"/>
</dbReference>
<keyword evidence="5 9" id="KW-0812">Transmembrane</keyword>
<dbReference type="InterPro" id="IPR010065">
    <property type="entry name" value="AA_ABC_transptr_permease_3TM"/>
</dbReference>
<keyword evidence="3 9" id="KW-0813">Transport</keyword>
<comment type="similarity">
    <text evidence="2">Belongs to the binding-protein-dependent transport system permease family. HisMQ subfamily.</text>
</comment>
<evidence type="ECO:0000313" key="11">
    <source>
        <dbReference type="EMBL" id="HIV24456.1"/>
    </source>
</evidence>
<evidence type="ECO:0000259" key="10">
    <source>
        <dbReference type="PROSITE" id="PS50928"/>
    </source>
</evidence>
<organism evidence="11 12">
    <name type="scientific">Candidatus Scatomonas pullistercoris</name>
    <dbReference type="NCBI Taxonomy" id="2840920"/>
    <lineage>
        <taxon>Bacteria</taxon>
        <taxon>Bacillati</taxon>
        <taxon>Bacillota</taxon>
        <taxon>Clostridia</taxon>
        <taxon>Lachnospirales</taxon>
        <taxon>Lachnospiraceae</taxon>
        <taxon>Lachnospiraceae incertae sedis</taxon>
        <taxon>Candidatus Scatomonas</taxon>
    </lineage>
</organism>
<gene>
    <name evidence="11" type="ORF">IAB71_01500</name>
</gene>
<dbReference type="AlphaFoldDB" id="A0A9D1P1V2"/>
<dbReference type="Pfam" id="PF00528">
    <property type="entry name" value="BPD_transp_1"/>
    <property type="match status" value="1"/>
</dbReference>